<feature type="compositionally biased region" description="Polar residues" evidence="2">
    <location>
        <begin position="499"/>
        <end position="512"/>
    </location>
</feature>
<feature type="region of interest" description="Disordered" evidence="2">
    <location>
        <begin position="146"/>
        <end position="177"/>
    </location>
</feature>
<gene>
    <name evidence="4" type="ORF">TSTA_000440</name>
</gene>
<dbReference type="HOGENOM" id="CLU_002055_0_0_1"/>
<dbReference type="PANTHER" id="PTHR37984">
    <property type="entry name" value="PROTEIN CBG26694"/>
    <property type="match status" value="1"/>
</dbReference>
<dbReference type="InterPro" id="IPR012337">
    <property type="entry name" value="RNaseH-like_sf"/>
</dbReference>
<protein>
    <recommendedName>
        <fullName evidence="3">Integrase catalytic domain-containing protein</fullName>
    </recommendedName>
</protein>
<keyword evidence="1" id="KW-0694">RNA-binding</keyword>
<evidence type="ECO:0000256" key="1">
    <source>
        <dbReference type="ARBA" id="ARBA00022884"/>
    </source>
</evidence>
<dbReference type="GO" id="GO:0005634">
    <property type="term" value="C:nucleus"/>
    <property type="evidence" value="ECO:0007669"/>
    <property type="project" value="UniProtKB-ARBA"/>
</dbReference>
<keyword evidence="5" id="KW-1185">Reference proteome</keyword>
<dbReference type="VEuPathDB" id="FungiDB:TSTA_000440"/>
<feature type="compositionally biased region" description="Basic and acidic residues" evidence="2">
    <location>
        <begin position="1118"/>
        <end position="1135"/>
    </location>
</feature>
<dbReference type="SUPFAM" id="SSF53098">
    <property type="entry name" value="Ribonuclease H-like"/>
    <property type="match status" value="1"/>
</dbReference>
<dbReference type="EMBL" id="EQ962660">
    <property type="protein sequence ID" value="EED11967.1"/>
    <property type="molecule type" value="Genomic_DNA"/>
</dbReference>
<feature type="compositionally biased region" description="Basic residues" evidence="2">
    <location>
        <begin position="1138"/>
        <end position="1149"/>
    </location>
</feature>
<dbReference type="OMA" id="PEARTHW"/>
<dbReference type="GeneID" id="8108667"/>
<dbReference type="RefSeq" id="XP_002487621.1">
    <property type="nucleotide sequence ID" value="XM_002487576.1"/>
</dbReference>
<evidence type="ECO:0000313" key="4">
    <source>
        <dbReference type="EMBL" id="EED11967.1"/>
    </source>
</evidence>
<dbReference type="Proteomes" id="UP000001745">
    <property type="component" value="Unassembled WGS sequence"/>
</dbReference>
<evidence type="ECO:0000313" key="5">
    <source>
        <dbReference type="Proteomes" id="UP000001745"/>
    </source>
</evidence>
<reference evidence="5" key="1">
    <citation type="journal article" date="2015" name="Genome Announc.">
        <title>Genome sequence of the AIDS-associated pathogen Penicillium marneffei (ATCC18224) and its near taxonomic relative Talaromyces stipitatus (ATCC10500).</title>
        <authorList>
            <person name="Nierman W.C."/>
            <person name="Fedorova-Abrams N.D."/>
            <person name="Andrianopoulos A."/>
        </authorList>
    </citation>
    <scope>NUCLEOTIDE SEQUENCE [LARGE SCALE GENOMIC DNA]</scope>
    <source>
        <strain evidence="5">ATCC 10500 / CBS 375.48 / QM 6759 / NRRL 1006</strain>
    </source>
</reference>
<dbReference type="OrthoDB" id="4850545at2759"/>
<dbReference type="InterPro" id="IPR036397">
    <property type="entry name" value="RNaseH_sf"/>
</dbReference>
<feature type="compositionally biased region" description="Polar residues" evidence="2">
    <location>
        <begin position="146"/>
        <end position="155"/>
    </location>
</feature>
<dbReference type="Gene3D" id="3.30.420.10">
    <property type="entry name" value="Ribonuclease H-like superfamily/Ribonuclease H"/>
    <property type="match status" value="1"/>
</dbReference>
<dbReference type="GO" id="GO:0003723">
    <property type="term" value="F:RNA binding"/>
    <property type="evidence" value="ECO:0007669"/>
    <property type="project" value="UniProtKB-KW"/>
</dbReference>
<feature type="compositionally biased region" description="Polar residues" evidence="2">
    <location>
        <begin position="164"/>
        <end position="177"/>
    </location>
</feature>
<dbReference type="STRING" id="441959.B8MSB4"/>
<sequence>MIPIPDNLEYAVDPDFWGLSLNLEDEEQHVPKTINTYIAWLQECYDLHDREGEDLWNTFREDFEGFTLDLFKVATRPAVRGLRDYLVRHGVWVKPSAGALSYAHVLYECLHEETQADWTEEALENKAKVIKKWEDLRAKIQSKTNTMPISNTSPTIKLLDIPSKDTQPASQQTNYTQTRTPMAVTPTLQSQYVQQPQGQAQPQWQTTQPSLLEHPVQHQIQHPHLATTYLPPAFPSPPAPPRPPYERIPIPADGATESNPKLLIDLMKIYSNDDKKYGGEKYDILSTKLQVFYDCCAKIGLGHDQFANAFSTMLKGRASQYYYNSLSNKGFTFQQLINHTRTHFETEENHQEYLTEWREITLERTIEANPTKSKLKCFQTMVDQLEKVQRGLSNEYQFEHSLRDQVLNGCRGVVECDLALYKPSATFEGVCAEIRSSISTKMRSSRALTPSSFNNQFNDEYDHNWTDRTYGGHGRGRGSYNGQRNRVGESNRGPYEPSSRGSFRNNQHGVHQNRGFQQKKCFVCRKPYCWSTKHSKEERQRAYNEFRQQTAYVSEVEPTLKEYSSFLAQYKGMEGITETAEPNHEALFQMTLNDPPFETNFTEFRKINGIEMISMLNDYSTYHAFTRDDKYQPLISCADEATDQDNEAFTLDRYSSNEFHGIMPDSGAAGISSAGELQVLALQKTDPSIRIDTSAGRENHIKFGKGTAIVKGVVRVPTPIGTITFHVVPTNTPFLLCLKDMDDLGVRFDNLNNTLVQGSNIVLIVRKWGHPWMLLNRLESVACHLTELELRQLHRRFGHPSVQRLATVLERANHDFNADILKKLTKFCHQYQMHEKSPGRFKFTLKDDHEFNYSVIIDIMYIEGKPVLHVVDSGTAFNAACFLKDMTASTAWNTLRLCWIDCYLGPPDQIVHDAGTNFASDEFRQYAKSMAIHIREVLVEAHNAVGKVERYHAPLRRAYEIIQEELKGENVLKEAILQMAVKTLNDTAGPDGLVPTLLVFGAYPRLTEWDAPSPSVAKRAKAIECATKEVQKLKAARQVQDALSMRNGPNTKATLDLPLQSDVRVWREAKGWTGPFKLLAIIGETYTVAMPRGPANFRTTVVKPYLSEPVPEASETPEGDHECSQTPREEIEAPIRRGPGRPRGSRNYKRPNDQPQRRSARHMTCNPQYNDLEHLIVDMEEKDGEWMTHMTRKEQSDFELAIQLRKDGVITTPGDPFHESQQQEIDGLIARGVFEFVLFDPKQHANIRIFNSRFVNEVKGKTTIPFEKSRLVIQAYNDEGKQEILTQSPTIQRASQRELRHLYPEGTIMVVRKPLYGIPEARTHWWATYYKHYKEKLSMVTSTYDPYLLITTNKDAFGVVGMQTDDTLFLASEHFAILEDEELKKAKLMAKPRDKLSLASNLIFNGCSLTLESDSTIALLQKDQGKKLRLVTEGENSHQEYLEQHARGAYIASISQHQSPTADDIRNLNKRIMWQIENQSRGIKYTPLDLSNVKIFVFVDGSFANNKDFSSQIGYVIILANESSTGDEFEITGNLTHYSSNKSKRVTRSVLASEIYGMVGGVDMAISIGTTINMITRQLDLPNVPIVVCTDSYSLYECLVKLGTTKEKRLMIDIMALRQSYERRELTEVRWINGKDNLADSMTKSTPNKALEQFLNENRLKVRVEGWVERK</sequence>
<feature type="region of interest" description="Disordered" evidence="2">
    <location>
        <begin position="468"/>
        <end position="512"/>
    </location>
</feature>
<name>B8MSB4_TALSN</name>
<feature type="region of interest" description="Disordered" evidence="2">
    <location>
        <begin position="1108"/>
        <end position="1165"/>
    </location>
</feature>
<proteinExistence type="predicted"/>
<dbReference type="PhylomeDB" id="B8MSB4"/>
<dbReference type="eggNOG" id="KOG0017">
    <property type="taxonomic scope" value="Eukaryota"/>
</dbReference>
<feature type="domain" description="Integrase catalytic" evidence="3">
    <location>
        <begin position="834"/>
        <end position="1003"/>
    </location>
</feature>
<dbReference type="PANTHER" id="PTHR37984:SF5">
    <property type="entry name" value="PROTEIN NYNRIN-LIKE"/>
    <property type="match status" value="1"/>
</dbReference>
<dbReference type="GO" id="GO:0015074">
    <property type="term" value="P:DNA integration"/>
    <property type="evidence" value="ECO:0007669"/>
    <property type="project" value="InterPro"/>
</dbReference>
<accession>B8MSB4</accession>
<dbReference type="InParanoid" id="B8MSB4"/>
<dbReference type="InterPro" id="IPR050951">
    <property type="entry name" value="Retrovirus_Pol_polyprotein"/>
</dbReference>
<dbReference type="PROSITE" id="PS50994">
    <property type="entry name" value="INTEGRASE"/>
    <property type="match status" value="1"/>
</dbReference>
<organism evidence="4 5">
    <name type="scientific">Talaromyces stipitatus (strain ATCC 10500 / CBS 375.48 / QM 6759 / NRRL 1006)</name>
    <name type="common">Penicillium stipitatum</name>
    <dbReference type="NCBI Taxonomy" id="441959"/>
    <lineage>
        <taxon>Eukaryota</taxon>
        <taxon>Fungi</taxon>
        <taxon>Dikarya</taxon>
        <taxon>Ascomycota</taxon>
        <taxon>Pezizomycotina</taxon>
        <taxon>Eurotiomycetes</taxon>
        <taxon>Eurotiomycetidae</taxon>
        <taxon>Eurotiales</taxon>
        <taxon>Trichocomaceae</taxon>
        <taxon>Talaromyces</taxon>
        <taxon>Talaromyces sect. Talaromyces</taxon>
    </lineage>
</organism>
<evidence type="ECO:0000256" key="2">
    <source>
        <dbReference type="SAM" id="MobiDB-lite"/>
    </source>
</evidence>
<evidence type="ECO:0000259" key="3">
    <source>
        <dbReference type="PROSITE" id="PS50994"/>
    </source>
</evidence>
<dbReference type="InterPro" id="IPR001584">
    <property type="entry name" value="Integrase_cat-core"/>
</dbReference>